<keyword evidence="3" id="KW-1185">Reference proteome</keyword>
<protein>
    <submittedName>
        <fullName evidence="2">Uncharacterized protein</fullName>
    </submittedName>
</protein>
<dbReference type="EMBL" id="SLWY01000009">
    <property type="protein sequence ID" value="TCO81232.1"/>
    <property type="molecule type" value="Genomic_DNA"/>
</dbReference>
<dbReference type="PANTHER" id="PTHR35983:SF1">
    <property type="entry name" value="UPF0166 PROTEIN TM_0021"/>
    <property type="match status" value="1"/>
</dbReference>
<name>A0A4R2LAA2_9GAMM</name>
<gene>
    <name evidence="2" type="ORF">EV699_10973</name>
</gene>
<dbReference type="Gene3D" id="3.30.70.120">
    <property type="match status" value="1"/>
</dbReference>
<dbReference type="AlphaFoldDB" id="A0A4R2LAA2"/>
<dbReference type="InterPro" id="IPR003793">
    <property type="entry name" value="UPF0166"/>
</dbReference>
<sequence>MNDKVHAGVCLSLYMAENRRHHGRLLYEWLLGEAQRLGIEGGGVFRAIEGYSRRHGLRAAHFFELAGDNPVCVAFYLSADEESRLRARLAEEDLNLFFARWPVEFGVLNRADA</sequence>
<dbReference type="InterPro" id="IPR011322">
    <property type="entry name" value="N-reg_PII-like_a/b"/>
</dbReference>
<evidence type="ECO:0000256" key="1">
    <source>
        <dbReference type="ARBA" id="ARBA00010554"/>
    </source>
</evidence>
<dbReference type="SUPFAM" id="SSF54913">
    <property type="entry name" value="GlnB-like"/>
    <property type="match status" value="1"/>
</dbReference>
<accession>A0A4R2LAA2</accession>
<evidence type="ECO:0000313" key="3">
    <source>
        <dbReference type="Proteomes" id="UP000295765"/>
    </source>
</evidence>
<evidence type="ECO:0000313" key="2">
    <source>
        <dbReference type="EMBL" id="TCO81232.1"/>
    </source>
</evidence>
<organism evidence="2 3">
    <name type="scientific">Plasticicumulans lactativorans</name>
    <dbReference type="NCBI Taxonomy" id="1133106"/>
    <lineage>
        <taxon>Bacteria</taxon>
        <taxon>Pseudomonadati</taxon>
        <taxon>Pseudomonadota</taxon>
        <taxon>Gammaproteobacteria</taxon>
        <taxon>Candidatus Competibacteraceae</taxon>
        <taxon>Plasticicumulans</taxon>
    </lineage>
</organism>
<dbReference type="RefSeq" id="WP_132541876.1">
    <property type="nucleotide sequence ID" value="NZ_SLWY01000009.1"/>
</dbReference>
<dbReference type="PANTHER" id="PTHR35983">
    <property type="entry name" value="UPF0166 PROTEIN TM_0021"/>
    <property type="match status" value="1"/>
</dbReference>
<dbReference type="OrthoDB" id="5339790at2"/>
<dbReference type="Proteomes" id="UP000295765">
    <property type="component" value="Unassembled WGS sequence"/>
</dbReference>
<comment type="similarity">
    <text evidence="1">Belongs to the UPF0166 family.</text>
</comment>
<proteinExistence type="inferred from homology"/>
<dbReference type="Pfam" id="PF02641">
    <property type="entry name" value="DUF190"/>
    <property type="match status" value="1"/>
</dbReference>
<reference evidence="2 3" key="1">
    <citation type="submission" date="2019-03" db="EMBL/GenBank/DDBJ databases">
        <title>Genomic Encyclopedia of Type Strains, Phase IV (KMG-IV): sequencing the most valuable type-strain genomes for metagenomic binning, comparative biology and taxonomic classification.</title>
        <authorList>
            <person name="Goeker M."/>
        </authorList>
    </citation>
    <scope>NUCLEOTIDE SEQUENCE [LARGE SCALE GENOMIC DNA]</scope>
    <source>
        <strain evidence="2 3">DSM 25287</strain>
    </source>
</reference>
<comment type="caution">
    <text evidence="2">The sequence shown here is derived from an EMBL/GenBank/DDBJ whole genome shotgun (WGS) entry which is preliminary data.</text>
</comment>
<dbReference type="InterPro" id="IPR015867">
    <property type="entry name" value="N-reg_PII/ATP_PRibTrfase_C"/>
</dbReference>